<dbReference type="GO" id="GO:0003677">
    <property type="term" value="F:DNA binding"/>
    <property type="evidence" value="ECO:0007669"/>
    <property type="project" value="UniProtKB-KW"/>
</dbReference>
<evidence type="ECO:0000256" key="2">
    <source>
        <dbReference type="ARBA" id="ARBA00023125"/>
    </source>
</evidence>
<evidence type="ECO:0000256" key="1">
    <source>
        <dbReference type="ARBA" id="ARBA00023015"/>
    </source>
</evidence>
<keyword evidence="1" id="KW-0805">Transcription regulation</keyword>
<dbReference type="SUPFAM" id="SSF46894">
    <property type="entry name" value="C-terminal effector domain of the bipartite response regulators"/>
    <property type="match status" value="1"/>
</dbReference>
<dbReference type="SMART" id="SM00421">
    <property type="entry name" value="HTH_LUXR"/>
    <property type="match status" value="1"/>
</dbReference>
<sequence length="833" mass="87774">MADISLDTFPNGRTVFRALDTVDQQPVLLLIRGRAGTGKTFLLNAVRTHLRNRGIPITDSVRDLDDGDGVLVADNVHRYSDDDLRTLCAAVESGRRSVVLTTQPRPHDTRLRALADAVSRHGRTVDLRALGSADTATFARELGMAVSPPLALHIHQLTAGIPGGVIAALSAARTVQLANCVAAVEAAVTAWTRTLLDTMEPDLLDTLVIAATGTGLDATELTEVLGVDLDSAHDLIDRARAGALVTDADLLLAPAVGPLRILLGDRRFVEVQRRLLAARLDAGLLRDCTALFLAESGVLDARLAEFLCRTAEKSGEAARYYAAAAAAGTPVESIAVRWAEAAARAGDSGTALRLVEPLLTADRVSTTELVAAVRISASVLTRRGLVGRAAGLYRWLGPERIGADWAPAAMVLTMAGDIAGATRMAEAARQWPPTETDAGPRLIVGAFDDSLDPHGAGTGAAISALIQAVNSDDGDDRYLPCTALSVATLLCLGTGEPGRAGDALRRAAGKGANHQLPILTAWTALLGGDERHAASTLAAIDIPALEPREQLLAHALAVGLARRSGDHAALVRAWQAACPLFDELDADLLSLLPIGELWLAGIRLRDVRRIEPLVDAARALLRAVGRAPAWTNSFHWYGVQAALAGASPRDLLPHAHALKTAAAAGDRQAAALADAGRTWVLVLRGQVDAAEVQAAVSALAELGLTWDAARLASEAALAVGDSATATTLLKLARSVRARSQPVEQPLPAARALARTPQQQTPPPEASVALSDREREVAELVLLGLTYREIGARLYISAKTVEHHVARIRRRIGARSRSELLSMLRAMGHGSLLV</sequence>
<evidence type="ECO:0000259" key="4">
    <source>
        <dbReference type="PROSITE" id="PS50043"/>
    </source>
</evidence>
<dbReference type="GO" id="GO:0006355">
    <property type="term" value="P:regulation of DNA-templated transcription"/>
    <property type="evidence" value="ECO:0007669"/>
    <property type="project" value="InterPro"/>
</dbReference>
<dbReference type="AlphaFoldDB" id="A0A1J0VZV1"/>
<feature type="domain" description="HTH luxR-type" evidence="4">
    <location>
        <begin position="762"/>
        <end position="827"/>
    </location>
</feature>
<dbReference type="Proteomes" id="UP000183810">
    <property type="component" value="Chromosome"/>
</dbReference>
<dbReference type="PANTHER" id="PTHR44688">
    <property type="entry name" value="DNA-BINDING TRANSCRIPTIONAL ACTIVATOR DEVR_DOSR"/>
    <property type="match status" value="1"/>
</dbReference>
<evidence type="ECO:0000313" key="5">
    <source>
        <dbReference type="EMBL" id="APE37624.1"/>
    </source>
</evidence>
<evidence type="ECO:0000313" key="6">
    <source>
        <dbReference type="Proteomes" id="UP000183810"/>
    </source>
</evidence>
<dbReference type="EMBL" id="CP018082">
    <property type="protein sequence ID" value="APE37624.1"/>
    <property type="molecule type" value="Genomic_DNA"/>
</dbReference>
<dbReference type="Gene3D" id="1.10.10.10">
    <property type="entry name" value="Winged helix-like DNA-binding domain superfamily/Winged helix DNA-binding domain"/>
    <property type="match status" value="1"/>
</dbReference>
<accession>A0A1J0VZV1</accession>
<name>A0A1J0VZV1_9NOCA</name>
<dbReference type="PROSITE" id="PS00622">
    <property type="entry name" value="HTH_LUXR_1"/>
    <property type="match status" value="1"/>
</dbReference>
<dbReference type="KEGG" id="nsl:BOX37_30985"/>
<protein>
    <submittedName>
        <fullName evidence="5">Helix-turn-helix transcriptional regulator</fullName>
    </submittedName>
</protein>
<keyword evidence="2" id="KW-0238">DNA-binding</keyword>
<dbReference type="InterPro" id="IPR027417">
    <property type="entry name" value="P-loop_NTPase"/>
</dbReference>
<dbReference type="Pfam" id="PF00196">
    <property type="entry name" value="GerE"/>
    <property type="match status" value="1"/>
</dbReference>
<dbReference type="InterPro" id="IPR000792">
    <property type="entry name" value="Tscrpt_reg_LuxR_C"/>
</dbReference>
<dbReference type="PANTHER" id="PTHR44688:SF16">
    <property type="entry name" value="DNA-BINDING TRANSCRIPTIONAL ACTIVATOR DEVR_DOSR"/>
    <property type="match status" value="1"/>
</dbReference>
<dbReference type="SUPFAM" id="SSF52540">
    <property type="entry name" value="P-loop containing nucleoside triphosphate hydrolases"/>
    <property type="match status" value="1"/>
</dbReference>
<dbReference type="CDD" id="cd06170">
    <property type="entry name" value="LuxR_C_like"/>
    <property type="match status" value="1"/>
</dbReference>
<keyword evidence="6" id="KW-1185">Reference proteome</keyword>
<dbReference type="OrthoDB" id="4811808at2"/>
<dbReference type="Gene3D" id="3.40.50.300">
    <property type="entry name" value="P-loop containing nucleotide triphosphate hydrolases"/>
    <property type="match status" value="1"/>
</dbReference>
<proteinExistence type="predicted"/>
<dbReference type="PROSITE" id="PS50043">
    <property type="entry name" value="HTH_LUXR_2"/>
    <property type="match status" value="1"/>
</dbReference>
<dbReference type="RefSeq" id="WP_071930790.1">
    <property type="nucleotide sequence ID" value="NZ_CP018082.1"/>
</dbReference>
<dbReference type="PRINTS" id="PR00038">
    <property type="entry name" value="HTHLUXR"/>
</dbReference>
<gene>
    <name evidence="5" type="ORF">BOX37_30985</name>
</gene>
<organism evidence="5 6">
    <name type="scientific">Nocardia mangyaensis</name>
    <dbReference type="NCBI Taxonomy" id="2213200"/>
    <lineage>
        <taxon>Bacteria</taxon>
        <taxon>Bacillati</taxon>
        <taxon>Actinomycetota</taxon>
        <taxon>Actinomycetes</taxon>
        <taxon>Mycobacteriales</taxon>
        <taxon>Nocardiaceae</taxon>
        <taxon>Nocardia</taxon>
    </lineage>
</organism>
<dbReference type="InterPro" id="IPR016032">
    <property type="entry name" value="Sig_transdc_resp-reg_C-effctor"/>
</dbReference>
<evidence type="ECO:0000256" key="3">
    <source>
        <dbReference type="ARBA" id="ARBA00023163"/>
    </source>
</evidence>
<dbReference type="InterPro" id="IPR036388">
    <property type="entry name" value="WH-like_DNA-bd_sf"/>
</dbReference>
<reference evidence="5" key="1">
    <citation type="submission" date="2016-11" db="EMBL/GenBank/DDBJ databases">
        <authorList>
            <person name="Jaros S."/>
            <person name="Januszkiewicz K."/>
            <person name="Wedrychowicz H."/>
        </authorList>
    </citation>
    <scope>NUCLEOTIDE SEQUENCE [LARGE SCALE GENOMIC DNA]</scope>
    <source>
        <strain evidence="5">Y48</strain>
    </source>
</reference>
<keyword evidence="3" id="KW-0804">Transcription</keyword>